<accession>B8C4W8</accession>
<dbReference type="AlphaFoldDB" id="B8C4W8"/>
<dbReference type="RefSeq" id="XP_002290911.1">
    <property type="nucleotide sequence ID" value="XM_002290875.1"/>
</dbReference>
<dbReference type="HOGENOM" id="CLU_988613_0_0_1"/>
<protein>
    <submittedName>
        <fullName evidence="3">Uncharacterized protein</fullName>
    </submittedName>
</protein>
<evidence type="ECO:0000256" key="2">
    <source>
        <dbReference type="SAM" id="SignalP"/>
    </source>
</evidence>
<dbReference type="Proteomes" id="UP000001449">
    <property type="component" value="Chromosome 6"/>
</dbReference>
<dbReference type="EMBL" id="CM000643">
    <property type="protein sequence ID" value="EED91018.1"/>
    <property type="molecule type" value="Genomic_DNA"/>
</dbReference>
<dbReference type="PaxDb" id="35128-Thaps5872"/>
<dbReference type="OMA" id="SYADNIG"/>
<feature type="signal peptide" evidence="2">
    <location>
        <begin position="1"/>
        <end position="17"/>
    </location>
</feature>
<evidence type="ECO:0000313" key="3">
    <source>
        <dbReference type="EMBL" id="EED91018.1"/>
    </source>
</evidence>
<name>B8C4W8_THAPS</name>
<dbReference type="InParanoid" id="B8C4W8"/>
<dbReference type="eggNOG" id="ENOG502S2VC">
    <property type="taxonomic scope" value="Eukaryota"/>
</dbReference>
<reference evidence="3 4" key="2">
    <citation type="journal article" date="2008" name="Nature">
        <title>The Phaeodactylum genome reveals the evolutionary history of diatom genomes.</title>
        <authorList>
            <person name="Bowler C."/>
            <person name="Allen A.E."/>
            <person name="Badger J.H."/>
            <person name="Grimwood J."/>
            <person name="Jabbari K."/>
            <person name="Kuo A."/>
            <person name="Maheswari U."/>
            <person name="Martens C."/>
            <person name="Maumus F."/>
            <person name="Otillar R.P."/>
            <person name="Rayko E."/>
            <person name="Salamov A."/>
            <person name="Vandepoele K."/>
            <person name="Beszteri B."/>
            <person name="Gruber A."/>
            <person name="Heijde M."/>
            <person name="Katinka M."/>
            <person name="Mock T."/>
            <person name="Valentin K."/>
            <person name="Verret F."/>
            <person name="Berges J.A."/>
            <person name="Brownlee C."/>
            <person name="Cadoret J.P."/>
            <person name="Chiovitti A."/>
            <person name="Choi C.J."/>
            <person name="Coesel S."/>
            <person name="De Martino A."/>
            <person name="Detter J.C."/>
            <person name="Durkin C."/>
            <person name="Falciatore A."/>
            <person name="Fournet J."/>
            <person name="Haruta M."/>
            <person name="Huysman M.J."/>
            <person name="Jenkins B.D."/>
            <person name="Jiroutova K."/>
            <person name="Jorgensen R.E."/>
            <person name="Joubert Y."/>
            <person name="Kaplan A."/>
            <person name="Kroger N."/>
            <person name="Kroth P.G."/>
            <person name="La Roche J."/>
            <person name="Lindquist E."/>
            <person name="Lommer M."/>
            <person name="Martin-Jezequel V."/>
            <person name="Lopez P.J."/>
            <person name="Lucas S."/>
            <person name="Mangogna M."/>
            <person name="McGinnis K."/>
            <person name="Medlin L.K."/>
            <person name="Montsant A."/>
            <person name="Oudot-Le Secq M.P."/>
            <person name="Napoli C."/>
            <person name="Obornik M."/>
            <person name="Parker M.S."/>
            <person name="Petit J.L."/>
            <person name="Porcel B.M."/>
            <person name="Poulsen N."/>
            <person name="Robison M."/>
            <person name="Rychlewski L."/>
            <person name="Rynearson T.A."/>
            <person name="Schmutz J."/>
            <person name="Shapiro H."/>
            <person name="Siaut M."/>
            <person name="Stanley M."/>
            <person name="Sussman M.R."/>
            <person name="Taylor A.R."/>
            <person name="Vardi A."/>
            <person name="von Dassow P."/>
            <person name="Vyverman W."/>
            <person name="Willis A."/>
            <person name="Wyrwicz L.S."/>
            <person name="Rokhsar D.S."/>
            <person name="Weissenbach J."/>
            <person name="Armbrust E.V."/>
            <person name="Green B.R."/>
            <person name="Van de Peer Y."/>
            <person name="Grigoriev I.V."/>
        </authorList>
    </citation>
    <scope>NUCLEOTIDE SEQUENCE [LARGE SCALE GENOMIC DNA]</scope>
    <source>
        <strain evidence="3 4">CCMP1335</strain>
    </source>
</reference>
<keyword evidence="2" id="KW-0732">Signal</keyword>
<organism evidence="3 4">
    <name type="scientific">Thalassiosira pseudonana</name>
    <name type="common">Marine diatom</name>
    <name type="synonym">Cyclotella nana</name>
    <dbReference type="NCBI Taxonomy" id="35128"/>
    <lineage>
        <taxon>Eukaryota</taxon>
        <taxon>Sar</taxon>
        <taxon>Stramenopiles</taxon>
        <taxon>Ochrophyta</taxon>
        <taxon>Bacillariophyta</taxon>
        <taxon>Coscinodiscophyceae</taxon>
        <taxon>Thalassiosirophycidae</taxon>
        <taxon>Thalassiosirales</taxon>
        <taxon>Thalassiosiraceae</taxon>
        <taxon>Thalassiosira</taxon>
    </lineage>
</organism>
<evidence type="ECO:0000256" key="1">
    <source>
        <dbReference type="SAM" id="MobiDB-lite"/>
    </source>
</evidence>
<dbReference type="KEGG" id="tps:THAPSDRAFT_5872"/>
<sequence length="282" mass="31067">MNLVVVLLALTATTTSAFAPISRATSSSIKSIAPAPLVAMQSTTSTTSSNDGGSATAEDKQHLYVPSKRDEYYQGNVARYLLDLNEEKATFDFCGGMMFQLVLTDKLKSHLQKVSTSQPDRPIMHPASQPLMNRIPDYYKSSYADNIGLFHGREIRRVPNANGGMGFVLQLSYADPTTFSNKESNDGKAVDPQGWSSEEITTYDGWRGDTYRKWRNAATYVDEGFDSFSSQFGKEAYGLNHRFYLHLDNQNRMWLSAEDGCEGTPKDGSGGLLGKLGGFLFG</sequence>
<feature type="region of interest" description="Disordered" evidence="1">
    <location>
        <begin position="41"/>
        <end position="61"/>
    </location>
</feature>
<feature type="chain" id="PRO_5002866261" evidence="2">
    <location>
        <begin position="18"/>
        <end position="282"/>
    </location>
</feature>
<evidence type="ECO:0000313" key="4">
    <source>
        <dbReference type="Proteomes" id="UP000001449"/>
    </source>
</evidence>
<gene>
    <name evidence="3" type="ORF">THAPSDRAFT_5872</name>
</gene>
<reference evidence="3 4" key="1">
    <citation type="journal article" date="2004" name="Science">
        <title>The genome of the diatom Thalassiosira pseudonana: ecology, evolution, and metabolism.</title>
        <authorList>
            <person name="Armbrust E.V."/>
            <person name="Berges J.A."/>
            <person name="Bowler C."/>
            <person name="Green B.R."/>
            <person name="Martinez D."/>
            <person name="Putnam N.H."/>
            <person name="Zhou S."/>
            <person name="Allen A.E."/>
            <person name="Apt K.E."/>
            <person name="Bechner M."/>
            <person name="Brzezinski M.A."/>
            <person name="Chaal B.K."/>
            <person name="Chiovitti A."/>
            <person name="Davis A.K."/>
            <person name="Demarest M.S."/>
            <person name="Detter J.C."/>
            <person name="Glavina T."/>
            <person name="Goodstein D."/>
            <person name="Hadi M.Z."/>
            <person name="Hellsten U."/>
            <person name="Hildebrand M."/>
            <person name="Jenkins B.D."/>
            <person name="Jurka J."/>
            <person name="Kapitonov V.V."/>
            <person name="Kroger N."/>
            <person name="Lau W.W."/>
            <person name="Lane T.W."/>
            <person name="Larimer F.W."/>
            <person name="Lippmeier J.C."/>
            <person name="Lucas S."/>
            <person name="Medina M."/>
            <person name="Montsant A."/>
            <person name="Obornik M."/>
            <person name="Parker M.S."/>
            <person name="Palenik B."/>
            <person name="Pazour G.J."/>
            <person name="Richardson P.M."/>
            <person name="Rynearson T.A."/>
            <person name="Saito M.A."/>
            <person name="Schwartz D.C."/>
            <person name="Thamatrakoln K."/>
            <person name="Valentin K."/>
            <person name="Vardi A."/>
            <person name="Wilkerson F.P."/>
            <person name="Rokhsar D.S."/>
        </authorList>
    </citation>
    <scope>NUCLEOTIDE SEQUENCE [LARGE SCALE GENOMIC DNA]</scope>
    <source>
        <strain evidence="3 4">CCMP1335</strain>
    </source>
</reference>
<proteinExistence type="predicted"/>
<dbReference type="GeneID" id="7448362"/>
<keyword evidence="4" id="KW-1185">Reference proteome</keyword>